<evidence type="ECO:0000259" key="4">
    <source>
        <dbReference type="PROSITE" id="PS50932"/>
    </source>
</evidence>
<feature type="domain" description="HTH lacI-type" evidence="4">
    <location>
        <begin position="7"/>
        <end position="49"/>
    </location>
</feature>
<dbReference type="PANTHER" id="PTHR30146">
    <property type="entry name" value="LACI-RELATED TRANSCRIPTIONAL REPRESSOR"/>
    <property type="match status" value="1"/>
</dbReference>
<dbReference type="AlphaFoldDB" id="A0A1E3A9G4"/>
<accession>A0A1E3A9G4</accession>
<dbReference type="SUPFAM" id="SSF53822">
    <property type="entry name" value="Periplasmic binding protein-like I"/>
    <property type="match status" value="1"/>
</dbReference>
<dbReference type="GO" id="GO:0000976">
    <property type="term" value="F:transcription cis-regulatory region binding"/>
    <property type="evidence" value="ECO:0007669"/>
    <property type="project" value="TreeGrafter"/>
</dbReference>
<evidence type="ECO:0000313" key="10">
    <source>
        <dbReference type="Proteomes" id="UP000094271"/>
    </source>
</evidence>
<keyword evidence="3" id="KW-0804">Transcription</keyword>
<evidence type="ECO:0000313" key="6">
    <source>
        <dbReference type="EMBL" id="ODM13664.1"/>
    </source>
</evidence>
<dbReference type="InterPro" id="IPR028082">
    <property type="entry name" value="Peripla_BP_I"/>
</dbReference>
<dbReference type="InterPro" id="IPR010982">
    <property type="entry name" value="Lambda_DNA-bd_dom_sf"/>
</dbReference>
<evidence type="ECO:0000313" key="11">
    <source>
        <dbReference type="Proteomes" id="UP000094869"/>
    </source>
</evidence>
<gene>
    <name evidence="5" type="primary">cytR_1</name>
    <name evidence="6" type="synonym">cytR_4</name>
    <name evidence="6" type="ORF">BEH84_01380</name>
    <name evidence="7" type="ORF">BEI59_10405</name>
    <name evidence="5" type="ORF">BEI61_01236</name>
    <name evidence="8" type="ORF">BEI63_07180</name>
</gene>
<evidence type="ECO:0000313" key="7">
    <source>
        <dbReference type="EMBL" id="ODR52444.1"/>
    </source>
</evidence>
<proteinExistence type="predicted"/>
<dbReference type="CDD" id="cd01392">
    <property type="entry name" value="HTH_LacI"/>
    <property type="match status" value="1"/>
</dbReference>
<dbReference type="EMBL" id="MCGI01000001">
    <property type="protein sequence ID" value="ODM13664.1"/>
    <property type="molecule type" value="Genomic_DNA"/>
</dbReference>
<evidence type="ECO:0000313" key="5">
    <source>
        <dbReference type="EMBL" id="ODM05348.1"/>
    </source>
</evidence>
<evidence type="ECO:0000313" key="8">
    <source>
        <dbReference type="EMBL" id="ODR59289.1"/>
    </source>
</evidence>
<evidence type="ECO:0000256" key="3">
    <source>
        <dbReference type="ARBA" id="ARBA00023163"/>
    </source>
</evidence>
<name>A0A1E3A9G4_9FIRM</name>
<dbReference type="EMBL" id="MEHD01000015">
    <property type="protein sequence ID" value="ODR59289.1"/>
    <property type="molecule type" value="Genomic_DNA"/>
</dbReference>
<dbReference type="RefSeq" id="WP_009251612.1">
    <property type="nucleotide sequence ID" value="NZ_CABMHK010000196.1"/>
</dbReference>
<dbReference type="Proteomes" id="UP000094869">
    <property type="component" value="Unassembled WGS sequence"/>
</dbReference>
<dbReference type="InterPro" id="IPR046335">
    <property type="entry name" value="LacI/GalR-like_sensor"/>
</dbReference>
<dbReference type="GO" id="GO:0003700">
    <property type="term" value="F:DNA-binding transcription factor activity"/>
    <property type="evidence" value="ECO:0007669"/>
    <property type="project" value="TreeGrafter"/>
</dbReference>
<dbReference type="SUPFAM" id="SSF47413">
    <property type="entry name" value="lambda repressor-like DNA-binding domains"/>
    <property type="match status" value="1"/>
</dbReference>
<dbReference type="Proteomes" id="UP000094067">
    <property type="component" value="Unassembled WGS sequence"/>
</dbReference>
<evidence type="ECO:0000256" key="2">
    <source>
        <dbReference type="ARBA" id="ARBA00023125"/>
    </source>
</evidence>
<dbReference type="Gene3D" id="1.10.260.40">
    <property type="entry name" value="lambda repressor-like DNA-binding domains"/>
    <property type="match status" value="1"/>
</dbReference>
<organism evidence="5 9">
    <name type="scientific">Eisenbergiella tayi</name>
    <dbReference type="NCBI Taxonomy" id="1432052"/>
    <lineage>
        <taxon>Bacteria</taxon>
        <taxon>Bacillati</taxon>
        <taxon>Bacillota</taxon>
        <taxon>Clostridia</taxon>
        <taxon>Lachnospirales</taxon>
        <taxon>Lachnospiraceae</taxon>
        <taxon>Eisenbergiella</taxon>
    </lineage>
</organism>
<evidence type="ECO:0000313" key="12">
    <source>
        <dbReference type="Proteomes" id="UP000095003"/>
    </source>
</evidence>
<keyword evidence="1" id="KW-0805">Transcription regulation</keyword>
<evidence type="ECO:0000313" key="9">
    <source>
        <dbReference type="Proteomes" id="UP000094067"/>
    </source>
</evidence>
<dbReference type="CDD" id="cd06284">
    <property type="entry name" value="PBP1_LacI-like"/>
    <property type="match status" value="1"/>
</dbReference>
<dbReference type="Proteomes" id="UP000094271">
    <property type="component" value="Unassembled WGS sequence"/>
</dbReference>
<dbReference type="OrthoDB" id="9789891at2"/>
<protein>
    <submittedName>
        <fullName evidence="5">HTH-type transcriptional repressor CytR</fullName>
    </submittedName>
</protein>
<dbReference type="GeneID" id="93299870"/>
<dbReference type="Pfam" id="PF00356">
    <property type="entry name" value="LacI"/>
    <property type="match status" value="1"/>
</dbReference>
<dbReference type="EMBL" id="MCGH01000002">
    <property type="protein sequence ID" value="ODM05348.1"/>
    <property type="molecule type" value="Genomic_DNA"/>
</dbReference>
<keyword evidence="2" id="KW-0238">DNA-binding</keyword>
<reference evidence="8 11" key="2">
    <citation type="submission" date="2016-08" db="EMBL/GenBank/DDBJ databases">
        <title>Characterization of Isolates of Eisenbergiella tayi Derived from Blood Cultures, Using Whole Genome Sequencing.</title>
        <authorList>
            <person name="Bernier A.-M."/>
            <person name="Burdz T."/>
            <person name="Wiebe D."/>
            <person name="Bernard K."/>
        </authorList>
    </citation>
    <scope>NUCLEOTIDE SEQUENCE [LARGE SCALE GENOMIC DNA]</scope>
    <source>
        <strain evidence="8 11">NML120146</strain>
    </source>
</reference>
<evidence type="ECO:0000256" key="1">
    <source>
        <dbReference type="ARBA" id="ARBA00023015"/>
    </source>
</evidence>
<comment type="caution">
    <text evidence="5">The sequence shown here is derived from an EMBL/GenBank/DDBJ whole genome shotgun (WGS) entry which is preliminary data.</text>
</comment>
<dbReference type="PANTHER" id="PTHR30146:SF109">
    <property type="entry name" value="HTH-TYPE TRANSCRIPTIONAL REGULATOR GALS"/>
    <property type="match status" value="1"/>
</dbReference>
<dbReference type="Proteomes" id="UP000095003">
    <property type="component" value="Unassembled WGS sequence"/>
</dbReference>
<sequence>MAISQNITISQIAEKAGVSIATASRVINQPRTVKEETRNRVLLAMKELNCQIKRNTNKILLASFTDFVNPFYSQCIAGMQIAAKRRGYQLFLQQIENAENPSSYDDLINSKLFQGVIFCHNIPSGETFDSLRIKYPIVMCSQYNKDEDIPYVVVDDYNSAKNAVNYLLSVGKKRIAFINSSKNYSYSPLREKGFRDALKASGNPVNDNWIIHLTDIDFNVAFSVATTLLSSCDKPDAIFCASDVYACAALKAAHTLHLSIPEDVAVMGFDNVNLTTMTVPTISTVSQPTYQLGYQSCNLLVDQIEGNPVPNQKIVLATEIVVRSST</sequence>
<reference evidence="7 10" key="3">
    <citation type="submission" date="2016-08" db="EMBL/GenBank/DDBJ databases">
        <authorList>
            <person name="Seilhamer J.J."/>
        </authorList>
    </citation>
    <scope>NUCLEOTIDE SEQUENCE [LARGE SCALE GENOMIC DNA]</scope>
    <source>
        <strain evidence="7 10">NML150140-1</strain>
    </source>
</reference>
<dbReference type="SMART" id="SM00354">
    <property type="entry name" value="HTH_LACI"/>
    <property type="match status" value="1"/>
</dbReference>
<keyword evidence="11" id="KW-1185">Reference proteome</keyword>
<dbReference type="EMBL" id="MEHA01000006">
    <property type="protein sequence ID" value="ODR52444.1"/>
    <property type="molecule type" value="Genomic_DNA"/>
</dbReference>
<dbReference type="PROSITE" id="PS50932">
    <property type="entry name" value="HTH_LACI_2"/>
    <property type="match status" value="1"/>
</dbReference>
<dbReference type="Gene3D" id="3.40.50.2300">
    <property type="match status" value="2"/>
</dbReference>
<dbReference type="InterPro" id="IPR000843">
    <property type="entry name" value="HTH_LacI"/>
</dbReference>
<reference evidence="9 12" key="1">
    <citation type="submission" date="2016-07" db="EMBL/GenBank/DDBJ databases">
        <title>Characterization of isolates of Eisenbergiella tayi derived from blood cultures, using whole genome sequencing.</title>
        <authorList>
            <person name="Burdz T."/>
            <person name="Wiebe D."/>
            <person name="Huynh C."/>
            <person name="Bernard K."/>
        </authorList>
    </citation>
    <scope>NUCLEOTIDE SEQUENCE [LARGE SCALE GENOMIC DNA]</scope>
    <source>
        <strain evidence="5 9">NML 110608</strain>
        <strain evidence="6 12">NML 120489</strain>
    </source>
</reference>
<dbReference type="Pfam" id="PF13377">
    <property type="entry name" value="Peripla_BP_3"/>
    <property type="match status" value="1"/>
</dbReference>